<dbReference type="Pfam" id="PF02397">
    <property type="entry name" value="Bac_transf"/>
    <property type="match status" value="1"/>
</dbReference>
<dbReference type="Proteomes" id="UP000671862">
    <property type="component" value="Chromosome"/>
</dbReference>
<accession>A0ABX7SAF4</accession>
<keyword evidence="3" id="KW-1185">Reference proteome</keyword>
<feature type="domain" description="Bacterial sugar transferase" evidence="1">
    <location>
        <begin position="1"/>
        <end position="45"/>
    </location>
</feature>
<dbReference type="InterPro" id="IPR003362">
    <property type="entry name" value="Bact_transf"/>
</dbReference>
<evidence type="ECO:0000259" key="1">
    <source>
        <dbReference type="Pfam" id="PF02397"/>
    </source>
</evidence>
<dbReference type="GO" id="GO:0016740">
    <property type="term" value="F:transferase activity"/>
    <property type="evidence" value="ECO:0007669"/>
    <property type="project" value="UniProtKB-KW"/>
</dbReference>
<sequence>MKGDISVVRPRPKQEKFVEEFEKYIIGYKYRHLTKPGITGWAQIMLNTLQILMKLLKSLSVIFGM</sequence>
<name>A0ABX7SAF4_9BACT</name>
<dbReference type="EMBL" id="CP071446">
    <property type="protein sequence ID" value="QTA38890.1"/>
    <property type="molecule type" value="Genomic_DNA"/>
</dbReference>
<keyword evidence="2" id="KW-0808">Transferase</keyword>
<organism evidence="2 3">
    <name type="scientific">Thermosipho ferrireducens</name>
    <dbReference type="NCBI Taxonomy" id="2571116"/>
    <lineage>
        <taxon>Bacteria</taxon>
        <taxon>Thermotogati</taxon>
        <taxon>Thermotogota</taxon>
        <taxon>Thermotogae</taxon>
        <taxon>Thermotogales</taxon>
        <taxon>Fervidobacteriaceae</taxon>
        <taxon>Thermosipho</taxon>
    </lineage>
</organism>
<protein>
    <submittedName>
        <fullName evidence="2">Sugar transferase</fullName>
    </submittedName>
</protein>
<evidence type="ECO:0000313" key="3">
    <source>
        <dbReference type="Proteomes" id="UP000671862"/>
    </source>
</evidence>
<evidence type="ECO:0000313" key="2">
    <source>
        <dbReference type="EMBL" id="QTA38890.1"/>
    </source>
</evidence>
<reference evidence="2 3" key="1">
    <citation type="submission" date="2021-03" db="EMBL/GenBank/DDBJ databases">
        <title>Thermosipho ferrireducens sp.nov., an anaerobic thermophilic iron-reducing bacterium isolated from a deep-sea hydrothermal sulfide deposits.</title>
        <authorList>
            <person name="Zeng X."/>
            <person name="Chen Y."/>
            <person name="Shao Z."/>
        </authorList>
    </citation>
    <scope>NUCLEOTIDE SEQUENCE [LARGE SCALE GENOMIC DNA]</scope>
    <source>
        <strain evidence="2 3">JL129W03</strain>
    </source>
</reference>
<proteinExistence type="predicted"/>
<gene>
    <name evidence="2" type="ORF">JYK00_02905</name>
</gene>